<organism evidence="1 2">
    <name type="scientific">Mycena albidolilacea</name>
    <dbReference type="NCBI Taxonomy" id="1033008"/>
    <lineage>
        <taxon>Eukaryota</taxon>
        <taxon>Fungi</taxon>
        <taxon>Dikarya</taxon>
        <taxon>Basidiomycota</taxon>
        <taxon>Agaricomycotina</taxon>
        <taxon>Agaricomycetes</taxon>
        <taxon>Agaricomycetidae</taxon>
        <taxon>Agaricales</taxon>
        <taxon>Marasmiineae</taxon>
        <taxon>Mycenaceae</taxon>
        <taxon>Mycena</taxon>
    </lineage>
</organism>
<comment type="caution">
    <text evidence="1">The sequence shown here is derived from an EMBL/GenBank/DDBJ whole genome shotgun (WGS) entry which is preliminary data.</text>
</comment>
<dbReference type="Proteomes" id="UP001218218">
    <property type="component" value="Unassembled WGS sequence"/>
</dbReference>
<accession>A0AAD6ZSC3</accession>
<name>A0AAD6ZSC3_9AGAR</name>
<evidence type="ECO:0000313" key="1">
    <source>
        <dbReference type="EMBL" id="KAJ7336918.1"/>
    </source>
</evidence>
<dbReference type="AlphaFoldDB" id="A0AAD6ZSC3"/>
<feature type="non-terminal residue" evidence="1">
    <location>
        <position position="1"/>
    </location>
</feature>
<proteinExistence type="predicted"/>
<keyword evidence="2" id="KW-1185">Reference proteome</keyword>
<gene>
    <name evidence="1" type="ORF">DFH08DRAFT_705837</name>
</gene>
<evidence type="ECO:0000313" key="2">
    <source>
        <dbReference type="Proteomes" id="UP001218218"/>
    </source>
</evidence>
<reference evidence="1" key="1">
    <citation type="submission" date="2023-03" db="EMBL/GenBank/DDBJ databases">
        <title>Massive genome expansion in bonnet fungi (Mycena s.s.) driven by repeated elements and novel gene families across ecological guilds.</title>
        <authorList>
            <consortium name="Lawrence Berkeley National Laboratory"/>
            <person name="Harder C.B."/>
            <person name="Miyauchi S."/>
            <person name="Viragh M."/>
            <person name="Kuo A."/>
            <person name="Thoen E."/>
            <person name="Andreopoulos B."/>
            <person name="Lu D."/>
            <person name="Skrede I."/>
            <person name="Drula E."/>
            <person name="Henrissat B."/>
            <person name="Morin E."/>
            <person name="Kohler A."/>
            <person name="Barry K."/>
            <person name="LaButti K."/>
            <person name="Morin E."/>
            <person name="Salamov A."/>
            <person name="Lipzen A."/>
            <person name="Mereny Z."/>
            <person name="Hegedus B."/>
            <person name="Baldrian P."/>
            <person name="Stursova M."/>
            <person name="Weitz H."/>
            <person name="Taylor A."/>
            <person name="Grigoriev I.V."/>
            <person name="Nagy L.G."/>
            <person name="Martin F."/>
            <person name="Kauserud H."/>
        </authorList>
    </citation>
    <scope>NUCLEOTIDE SEQUENCE</scope>
    <source>
        <strain evidence="1">CBHHK002</strain>
    </source>
</reference>
<sequence>LRTGPSPRNAYRFKAGFINSPSCEACGASCETHAHFVLQCPKWERLRQPLCTACRDAELLGPLYFSVLLSHPKIFSAMVTFVEETGRFAMEVSAS</sequence>
<protein>
    <submittedName>
        <fullName evidence="1">Uncharacterized protein</fullName>
    </submittedName>
</protein>
<dbReference type="EMBL" id="JARIHO010000030">
    <property type="protein sequence ID" value="KAJ7336918.1"/>
    <property type="molecule type" value="Genomic_DNA"/>
</dbReference>